<keyword evidence="3" id="KW-1185">Reference proteome</keyword>
<gene>
    <name evidence="2" type="ORF">BC938DRAFT_482530</name>
</gene>
<evidence type="ECO:0000313" key="3">
    <source>
        <dbReference type="Proteomes" id="UP000274822"/>
    </source>
</evidence>
<accession>A0A433QW98</accession>
<sequence>MGKVPQSAIFRGQWNDIVIERELGTQDAVGESTDFIFLIHTLPFSPHTTAAYSHYTRHASQQLHRREKPLTKEH</sequence>
<organism evidence="2 3">
    <name type="scientific">Jimgerdemannia flammicorona</name>
    <dbReference type="NCBI Taxonomy" id="994334"/>
    <lineage>
        <taxon>Eukaryota</taxon>
        <taxon>Fungi</taxon>
        <taxon>Fungi incertae sedis</taxon>
        <taxon>Mucoromycota</taxon>
        <taxon>Mucoromycotina</taxon>
        <taxon>Endogonomycetes</taxon>
        <taxon>Endogonales</taxon>
        <taxon>Endogonaceae</taxon>
        <taxon>Jimgerdemannia</taxon>
    </lineage>
</organism>
<comment type="caution">
    <text evidence="2">The sequence shown here is derived from an EMBL/GenBank/DDBJ whole genome shotgun (WGS) entry which is preliminary data.</text>
</comment>
<dbReference type="AlphaFoldDB" id="A0A433QW98"/>
<name>A0A433QW98_9FUNG</name>
<evidence type="ECO:0000256" key="1">
    <source>
        <dbReference type="SAM" id="MobiDB-lite"/>
    </source>
</evidence>
<evidence type="ECO:0000313" key="2">
    <source>
        <dbReference type="EMBL" id="RUS34069.1"/>
    </source>
</evidence>
<protein>
    <submittedName>
        <fullName evidence="2">Uncharacterized protein</fullName>
    </submittedName>
</protein>
<proteinExistence type="predicted"/>
<feature type="region of interest" description="Disordered" evidence="1">
    <location>
        <begin position="55"/>
        <end position="74"/>
    </location>
</feature>
<dbReference type="EMBL" id="RBNJ01000744">
    <property type="protein sequence ID" value="RUS34069.1"/>
    <property type="molecule type" value="Genomic_DNA"/>
</dbReference>
<dbReference type="Proteomes" id="UP000274822">
    <property type="component" value="Unassembled WGS sequence"/>
</dbReference>
<reference evidence="2 3" key="1">
    <citation type="journal article" date="2018" name="New Phytol.">
        <title>Phylogenomics of Endogonaceae and evolution of mycorrhizas within Mucoromycota.</title>
        <authorList>
            <person name="Chang Y."/>
            <person name="Desiro A."/>
            <person name="Na H."/>
            <person name="Sandor L."/>
            <person name="Lipzen A."/>
            <person name="Clum A."/>
            <person name="Barry K."/>
            <person name="Grigoriev I.V."/>
            <person name="Martin F.M."/>
            <person name="Stajich J.E."/>
            <person name="Smith M.E."/>
            <person name="Bonito G."/>
            <person name="Spatafora J.W."/>
        </authorList>
    </citation>
    <scope>NUCLEOTIDE SEQUENCE [LARGE SCALE GENOMIC DNA]</scope>
    <source>
        <strain evidence="2 3">AD002</strain>
    </source>
</reference>